<dbReference type="RefSeq" id="WP_153589974.1">
    <property type="nucleotide sequence ID" value="NZ_JAATWB010000006.1"/>
</dbReference>
<keyword evidence="2" id="KW-1185">Reference proteome</keyword>
<reference evidence="2" key="1">
    <citation type="submission" date="2020-03" db="EMBL/GenBank/DDBJ databases">
        <title>Whole-genome sequence of the purple nonsulfur bacterium Rhodocyclus tenuis DSM112.</title>
        <authorList>
            <person name="Kyndt J.A."/>
            <person name="Meyer T.E."/>
        </authorList>
    </citation>
    <scope>NUCLEOTIDE SEQUENCE [LARGE SCALE GENOMIC DNA]</scope>
    <source>
        <strain evidence="2">DSM 112</strain>
    </source>
</reference>
<dbReference type="Gene3D" id="3.40.50.2000">
    <property type="entry name" value="Glycogen Phosphorylase B"/>
    <property type="match status" value="1"/>
</dbReference>
<accession>A0ABX0WJY6</accession>
<gene>
    <name evidence="1" type="ORF">HCX48_10245</name>
</gene>
<evidence type="ECO:0000313" key="2">
    <source>
        <dbReference type="Proteomes" id="UP000720344"/>
    </source>
</evidence>
<name>A0ABX0WJY6_9RHOO</name>
<protein>
    <submittedName>
        <fullName evidence="1">Glycosyltransferase family 4 protein</fullName>
    </submittedName>
</protein>
<dbReference type="Proteomes" id="UP000720344">
    <property type="component" value="Unassembled WGS sequence"/>
</dbReference>
<dbReference type="SUPFAM" id="SSF53756">
    <property type="entry name" value="UDP-Glycosyltransferase/glycogen phosphorylase"/>
    <property type="match status" value="1"/>
</dbReference>
<comment type="caution">
    <text evidence="1">The sequence shown here is derived from an EMBL/GenBank/DDBJ whole genome shotgun (WGS) entry which is preliminary data.</text>
</comment>
<proteinExistence type="predicted"/>
<sequence>MVRQMEWEQTAADALGIPWSVFLHTPLDIRSSIVKRHDHLPVMRVARYAMLRWRFYQWLERAAENADLVLLRHSVHDPFEAAFVRRLGSKVLTVHHTLEVPELAGGGALVGKAKAALESLIGGYVLGRASSCVGVTEEILRYELARMGALDKGRRGFLYPNGVQLEDEILLDGRGDVPEFVFIASSFVDWHGLDLLIGALEADATPCVVRLIGAVPDQLLTRCAADSRIVLHGLMPVDALASIMSSAWVGLSSFALFRKGMVEACTLKVREYLANGLPVYAAHRDAGFPDSFPFFRNGPVKLRDMLSFALACRSIPREEVRISAAPYISKGGLLANLYSDLGGWFSAG</sequence>
<evidence type="ECO:0000313" key="1">
    <source>
        <dbReference type="EMBL" id="NJA89601.1"/>
    </source>
</evidence>
<organism evidence="1 2">
    <name type="scientific">Rhodocyclus gracilis</name>
    <dbReference type="NCBI Taxonomy" id="2929842"/>
    <lineage>
        <taxon>Bacteria</taxon>
        <taxon>Pseudomonadati</taxon>
        <taxon>Pseudomonadota</taxon>
        <taxon>Betaproteobacteria</taxon>
        <taxon>Rhodocyclales</taxon>
        <taxon>Rhodocyclaceae</taxon>
        <taxon>Rhodocyclus</taxon>
    </lineage>
</organism>
<dbReference type="EMBL" id="JAATWB010000006">
    <property type="protein sequence ID" value="NJA89601.1"/>
    <property type="molecule type" value="Genomic_DNA"/>
</dbReference>